<keyword evidence="6" id="KW-1185">Reference proteome</keyword>
<dbReference type="OMA" id="VEVHREW"/>
<evidence type="ECO:0000256" key="2">
    <source>
        <dbReference type="ARBA" id="ARBA00023235"/>
    </source>
</evidence>
<proteinExistence type="inferred from homology"/>
<dbReference type="SUPFAM" id="SSF50891">
    <property type="entry name" value="Cyclophilin-like"/>
    <property type="match status" value="1"/>
</dbReference>
<comment type="function">
    <text evidence="3">PPIases accelerate the folding of proteins. It catalyzes the cis-trans isomerization of proline imidic peptide bonds in oligopeptides.</text>
</comment>
<protein>
    <recommendedName>
        <fullName evidence="3">Peptidyl-prolyl cis-trans isomerase</fullName>
        <shortName evidence="3">PPIase</shortName>
        <ecNumber evidence="3">5.2.1.8</ecNumber>
    </recommendedName>
</protein>
<dbReference type="Proteomes" id="UP000013827">
    <property type="component" value="Unassembled WGS sequence"/>
</dbReference>
<sequence length="167" mass="18537">PPCAEVTLDTSEGPIMVTLRPDWAPIGVDRFTELIDIGFYDGAYFFRVVPNFIVQFGLNGIAENAEWRDAKLQDDPVRASNKKGTLVFATAGPNTRTTQMFINYKDNAFLDAQGFSPIGEITSGLDVAEKLYAGYGERPNQERIRNEGNAYLEADFPQLSYIKTASL</sequence>
<dbReference type="PROSITE" id="PS50072">
    <property type="entry name" value="CSA_PPIASE_2"/>
    <property type="match status" value="1"/>
</dbReference>
<reference evidence="5" key="2">
    <citation type="submission" date="2024-10" db="UniProtKB">
        <authorList>
            <consortium name="EnsemblProtists"/>
        </authorList>
    </citation>
    <scope>IDENTIFICATION</scope>
</reference>
<dbReference type="InterPro" id="IPR029000">
    <property type="entry name" value="Cyclophilin-like_dom_sf"/>
</dbReference>
<dbReference type="InterPro" id="IPR044665">
    <property type="entry name" value="E_coli_cyclophilin_A-like"/>
</dbReference>
<organism evidence="5 6">
    <name type="scientific">Emiliania huxleyi (strain CCMP1516)</name>
    <dbReference type="NCBI Taxonomy" id="280463"/>
    <lineage>
        <taxon>Eukaryota</taxon>
        <taxon>Haptista</taxon>
        <taxon>Haptophyta</taxon>
        <taxon>Prymnesiophyceae</taxon>
        <taxon>Isochrysidales</taxon>
        <taxon>Noelaerhabdaceae</taxon>
        <taxon>Emiliania</taxon>
    </lineage>
</organism>
<accession>A0A0D3JZL2</accession>
<dbReference type="KEGG" id="ehx:EMIHUDRAFT_46318"/>
<evidence type="ECO:0000256" key="3">
    <source>
        <dbReference type="RuleBase" id="RU363019"/>
    </source>
</evidence>
<dbReference type="GO" id="GO:0003755">
    <property type="term" value="F:peptidyl-prolyl cis-trans isomerase activity"/>
    <property type="evidence" value="ECO:0007669"/>
    <property type="project" value="UniProtKB-UniRule"/>
</dbReference>
<reference evidence="6" key="1">
    <citation type="journal article" date="2013" name="Nature">
        <title>Pan genome of the phytoplankton Emiliania underpins its global distribution.</title>
        <authorList>
            <person name="Read B.A."/>
            <person name="Kegel J."/>
            <person name="Klute M.J."/>
            <person name="Kuo A."/>
            <person name="Lefebvre S.C."/>
            <person name="Maumus F."/>
            <person name="Mayer C."/>
            <person name="Miller J."/>
            <person name="Monier A."/>
            <person name="Salamov A."/>
            <person name="Young J."/>
            <person name="Aguilar M."/>
            <person name="Claverie J.M."/>
            <person name="Frickenhaus S."/>
            <person name="Gonzalez K."/>
            <person name="Herman E.K."/>
            <person name="Lin Y.C."/>
            <person name="Napier J."/>
            <person name="Ogata H."/>
            <person name="Sarno A.F."/>
            <person name="Shmutz J."/>
            <person name="Schroeder D."/>
            <person name="de Vargas C."/>
            <person name="Verret F."/>
            <person name="von Dassow P."/>
            <person name="Valentin K."/>
            <person name="Van de Peer Y."/>
            <person name="Wheeler G."/>
            <person name="Dacks J.B."/>
            <person name="Delwiche C.F."/>
            <person name="Dyhrman S.T."/>
            <person name="Glockner G."/>
            <person name="John U."/>
            <person name="Richards T."/>
            <person name="Worden A.Z."/>
            <person name="Zhang X."/>
            <person name="Grigoriev I.V."/>
            <person name="Allen A.E."/>
            <person name="Bidle K."/>
            <person name="Borodovsky M."/>
            <person name="Bowler C."/>
            <person name="Brownlee C."/>
            <person name="Cock J.M."/>
            <person name="Elias M."/>
            <person name="Gladyshev V.N."/>
            <person name="Groth M."/>
            <person name="Guda C."/>
            <person name="Hadaegh A."/>
            <person name="Iglesias-Rodriguez M.D."/>
            <person name="Jenkins J."/>
            <person name="Jones B.M."/>
            <person name="Lawson T."/>
            <person name="Leese F."/>
            <person name="Lindquist E."/>
            <person name="Lobanov A."/>
            <person name="Lomsadze A."/>
            <person name="Malik S.B."/>
            <person name="Marsh M.E."/>
            <person name="Mackinder L."/>
            <person name="Mock T."/>
            <person name="Mueller-Roeber B."/>
            <person name="Pagarete A."/>
            <person name="Parker M."/>
            <person name="Probert I."/>
            <person name="Quesneville H."/>
            <person name="Raines C."/>
            <person name="Rensing S.A."/>
            <person name="Riano-Pachon D.M."/>
            <person name="Richier S."/>
            <person name="Rokitta S."/>
            <person name="Shiraiwa Y."/>
            <person name="Soanes D.M."/>
            <person name="van der Giezen M."/>
            <person name="Wahlund T.M."/>
            <person name="Williams B."/>
            <person name="Wilson W."/>
            <person name="Wolfe G."/>
            <person name="Wurch L.L."/>
        </authorList>
    </citation>
    <scope>NUCLEOTIDE SEQUENCE</scope>
</reference>
<dbReference type="eggNOG" id="KOG0881">
    <property type="taxonomic scope" value="Eukaryota"/>
</dbReference>
<comment type="similarity">
    <text evidence="3">Belongs to the cyclophilin-type PPIase family.</text>
</comment>
<dbReference type="AlphaFoldDB" id="A0A0D3JZL2"/>
<dbReference type="Gene3D" id="2.40.100.10">
    <property type="entry name" value="Cyclophilin-like"/>
    <property type="match status" value="1"/>
</dbReference>
<name>A0A0D3JZL2_EMIH1</name>
<dbReference type="PANTHER" id="PTHR43246">
    <property type="entry name" value="PEPTIDYL-PROLYL CIS-TRANS ISOMERASE CYP38, CHLOROPLASTIC"/>
    <property type="match status" value="1"/>
</dbReference>
<dbReference type="PRINTS" id="PR00153">
    <property type="entry name" value="CSAPPISMRASE"/>
</dbReference>
<dbReference type="InterPro" id="IPR002130">
    <property type="entry name" value="Cyclophilin-type_PPIase_dom"/>
</dbReference>
<dbReference type="STRING" id="2903.R1D1Q0"/>
<dbReference type="EnsemblProtists" id="EOD28947">
    <property type="protein sequence ID" value="EOD28947"/>
    <property type="gene ID" value="EMIHUDRAFT_46318"/>
</dbReference>
<keyword evidence="2 3" id="KW-0413">Isomerase</keyword>
<evidence type="ECO:0000259" key="4">
    <source>
        <dbReference type="PROSITE" id="PS50072"/>
    </source>
</evidence>
<evidence type="ECO:0000256" key="1">
    <source>
        <dbReference type="ARBA" id="ARBA00023110"/>
    </source>
</evidence>
<keyword evidence="1 3" id="KW-0697">Rotamase</keyword>
<comment type="catalytic activity">
    <reaction evidence="3">
        <text>[protein]-peptidylproline (omega=180) = [protein]-peptidylproline (omega=0)</text>
        <dbReference type="Rhea" id="RHEA:16237"/>
        <dbReference type="Rhea" id="RHEA-COMP:10747"/>
        <dbReference type="Rhea" id="RHEA-COMP:10748"/>
        <dbReference type="ChEBI" id="CHEBI:83833"/>
        <dbReference type="ChEBI" id="CHEBI:83834"/>
        <dbReference type="EC" id="5.2.1.8"/>
    </reaction>
</comment>
<feature type="domain" description="PPIase cyclophilin-type" evidence="4">
    <location>
        <begin position="13"/>
        <end position="131"/>
    </location>
</feature>
<dbReference type="RefSeq" id="XP_005781376.1">
    <property type="nucleotide sequence ID" value="XM_005781319.1"/>
</dbReference>
<dbReference type="EC" id="5.2.1.8" evidence="3"/>
<evidence type="ECO:0000313" key="6">
    <source>
        <dbReference type="Proteomes" id="UP000013827"/>
    </source>
</evidence>
<dbReference type="GeneID" id="17274492"/>
<dbReference type="PaxDb" id="2903-EOD28947"/>
<dbReference type="Pfam" id="PF00160">
    <property type="entry name" value="Pro_isomerase"/>
    <property type="match status" value="1"/>
</dbReference>
<evidence type="ECO:0000313" key="5">
    <source>
        <dbReference type="EnsemblProtists" id="EOD28947"/>
    </source>
</evidence>
<dbReference type="HOGENOM" id="CLU_082529_0_0_1"/>